<dbReference type="AlphaFoldDB" id="A0A8S2FC83"/>
<feature type="region of interest" description="Disordered" evidence="1">
    <location>
        <begin position="110"/>
        <end position="133"/>
    </location>
</feature>
<evidence type="ECO:0000313" key="2">
    <source>
        <dbReference type="EMBL" id="CAF1421116.1"/>
    </source>
</evidence>
<feature type="compositionally biased region" description="Basic and acidic residues" evidence="1">
    <location>
        <begin position="1"/>
        <end position="17"/>
    </location>
</feature>
<reference evidence="2" key="1">
    <citation type="submission" date="2021-02" db="EMBL/GenBank/DDBJ databases">
        <authorList>
            <person name="Nowell W R."/>
        </authorList>
    </citation>
    <scope>NUCLEOTIDE SEQUENCE</scope>
</reference>
<feature type="compositionally biased region" description="Basic and acidic residues" evidence="1">
    <location>
        <begin position="33"/>
        <end position="46"/>
    </location>
</feature>
<evidence type="ECO:0000313" key="3">
    <source>
        <dbReference type="EMBL" id="CAF4221826.1"/>
    </source>
</evidence>
<protein>
    <submittedName>
        <fullName evidence="2">Uncharacterized protein</fullName>
    </submittedName>
</protein>
<feature type="compositionally biased region" description="Polar residues" evidence="1">
    <location>
        <begin position="57"/>
        <end position="66"/>
    </location>
</feature>
<gene>
    <name evidence="2" type="ORF">OVA965_LOCUS33694</name>
    <name evidence="3" type="ORF">TMI583_LOCUS34592</name>
</gene>
<evidence type="ECO:0000256" key="1">
    <source>
        <dbReference type="SAM" id="MobiDB-lite"/>
    </source>
</evidence>
<name>A0A8S2FC83_9BILA</name>
<accession>A0A8S2FC83</accession>
<sequence>MESHSKEKPGRYDQEYRRKIHLKRLRSKSFNNEFKKKQSKRQQECRGRKREARHLTATISASSTTKGGLRKTEGARRRRANTAKLKNENEKLLNEVQKLRKKNLEMKKLLSQQQTDGSDTSNATPPRSPSKLFIDNVSPLAKKRATKRLIDKKEELPRGAISQVRRTLGINLSNIYSPPSAASTALKTNIENFLSQEDVTKETPDKKKHVNGKQIRFLLNHLSTLHQRFVAETGNNCHYSTFTRYVIL</sequence>
<dbReference type="EMBL" id="CAJNOK010027501">
    <property type="protein sequence ID" value="CAF1421116.1"/>
    <property type="molecule type" value="Genomic_DNA"/>
</dbReference>
<comment type="caution">
    <text evidence="2">The sequence shown here is derived from an EMBL/GenBank/DDBJ whole genome shotgun (WGS) entry which is preliminary data.</text>
</comment>
<feature type="compositionally biased region" description="Basic residues" evidence="1">
    <location>
        <begin position="18"/>
        <end position="27"/>
    </location>
</feature>
<dbReference type="Proteomes" id="UP000677228">
    <property type="component" value="Unassembled WGS sequence"/>
</dbReference>
<evidence type="ECO:0000313" key="4">
    <source>
        <dbReference type="Proteomes" id="UP000677228"/>
    </source>
</evidence>
<dbReference type="Proteomes" id="UP000682733">
    <property type="component" value="Unassembled WGS sequence"/>
</dbReference>
<proteinExistence type="predicted"/>
<feature type="compositionally biased region" description="Polar residues" evidence="1">
    <location>
        <begin position="110"/>
        <end position="125"/>
    </location>
</feature>
<dbReference type="EMBL" id="CAJOBA010049262">
    <property type="protein sequence ID" value="CAF4221826.1"/>
    <property type="molecule type" value="Genomic_DNA"/>
</dbReference>
<feature type="region of interest" description="Disordered" evidence="1">
    <location>
        <begin position="1"/>
        <end position="89"/>
    </location>
</feature>
<organism evidence="2 4">
    <name type="scientific">Didymodactylos carnosus</name>
    <dbReference type="NCBI Taxonomy" id="1234261"/>
    <lineage>
        <taxon>Eukaryota</taxon>
        <taxon>Metazoa</taxon>
        <taxon>Spiralia</taxon>
        <taxon>Gnathifera</taxon>
        <taxon>Rotifera</taxon>
        <taxon>Eurotatoria</taxon>
        <taxon>Bdelloidea</taxon>
        <taxon>Philodinida</taxon>
        <taxon>Philodinidae</taxon>
        <taxon>Didymodactylos</taxon>
    </lineage>
</organism>